<dbReference type="PANTHER" id="PTHR43156">
    <property type="entry name" value="STAGE II SPORULATION PROTEIN E-RELATED"/>
    <property type="match status" value="1"/>
</dbReference>
<dbReference type="SMART" id="SM00331">
    <property type="entry name" value="PP2C_SIG"/>
    <property type="match status" value="1"/>
</dbReference>
<dbReference type="EMBL" id="JBHSPR010000018">
    <property type="protein sequence ID" value="MFC6018824.1"/>
    <property type="molecule type" value="Genomic_DNA"/>
</dbReference>
<sequence>MEPIVELRRLLADVPCAGLDDLPQSVMAVAPALGASEIVIYVVDYNQTFLVPLDGPGVPRRRPLRVDGSLGGRAFTAGRTHRRAGRVGRAGRLWVPLVDGCHRLGVVEIATTGSPGQLRDAADELAAVVAQLLISRRAYGDKIERIRRREPMQLAAEIVWSQLPPLSFTASRAMVTGILEPCYDIGGDVFDYALNGDLLSVALFDAVGHGTEASLLATLCLSAYRNARRCGLDLRDTTRSVDKLIHAHRPGSFASAVLAELDCGTGALRMVVAGHPAPLLLRGGRLGRVLPAPTALPLGLGYLSADGPRVVEEMLHPGDQLLLYTDGVIEARSSTGEMFGVDRLVDLVTRALADGLPTPESMRRLVGAILRHQNDQLQDDATALFVEWTPDESGLRRS</sequence>
<evidence type="ECO:0000259" key="2">
    <source>
        <dbReference type="SMART" id="SM00331"/>
    </source>
</evidence>
<reference evidence="4" key="1">
    <citation type="journal article" date="2019" name="Int. J. Syst. Evol. Microbiol.">
        <title>The Global Catalogue of Microorganisms (GCM) 10K type strain sequencing project: providing services to taxonomists for standard genome sequencing and annotation.</title>
        <authorList>
            <consortium name="The Broad Institute Genomics Platform"/>
            <consortium name="The Broad Institute Genome Sequencing Center for Infectious Disease"/>
            <person name="Wu L."/>
            <person name="Ma J."/>
        </authorList>
    </citation>
    <scope>NUCLEOTIDE SEQUENCE [LARGE SCALE GENOMIC DNA]</scope>
    <source>
        <strain evidence="4">ZS-35-S2</strain>
    </source>
</reference>
<comment type="caution">
    <text evidence="3">The sequence shown here is derived from an EMBL/GenBank/DDBJ whole genome shotgun (WGS) entry which is preliminary data.</text>
</comment>
<keyword evidence="1 3" id="KW-0378">Hydrolase</keyword>
<evidence type="ECO:0000313" key="3">
    <source>
        <dbReference type="EMBL" id="MFC6018824.1"/>
    </source>
</evidence>
<evidence type="ECO:0000256" key="1">
    <source>
        <dbReference type="ARBA" id="ARBA00022801"/>
    </source>
</evidence>
<dbReference type="Proteomes" id="UP001596203">
    <property type="component" value="Unassembled WGS sequence"/>
</dbReference>
<dbReference type="SUPFAM" id="SSF81606">
    <property type="entry name" value="PP2C-like"/>
    <property type="match status" value="1"/>
</dbReference>
<dbReference type="Pfam" id="PF07228">
    <property type="entry name" value="SpoIIE"/>
    <property type="match status" value="1"/>
</dbReference>
<dbReference type="PANTHER" id="PTHR43156:SF2">
    <property type="entry name" value="STAGE II SPORULATION PROTEIN E"/>
    <property type="match status" value="1"/>
</dbReference>
<dbReference type="Gene3D" id="3.60.40.10">
    <property type="entry name" value="PPM-type phosphatase domain"/>
    <property type="match status" value="1"/>
</dbReference>
<keyword evidence="4" id="KW-1185">Reference proteome</keyword>
<organism evidence="3 4">
    <name type="scientific">Plantactinospora solaniradicis</name>
    <dbReference type="NCBI Taxonomy" id="1723736"/>
    <lineage>
        <taxon>Bacteria</taxon>
        <taxon>Bacillati</taxon>
        <taxon>Actinomycetota</taxon>
        <taxon>Actinomycetes</taxon>
        <taxon>Micromonosporales</taxon>
        <taxon>Micromonosporaceae</taxon>
        <taxon>Plantactinospora</taxon>
    </lineage>
</organism>
<name>A0ABW1KB55_9ACTN</name>
<evidence type="ECO:0000313" key="4">
    <source>
        <dbReference type="Proteomes" id="UP001596203"/>
    </source>
</evidence>
<dbReference type="InterPro" id="IPR001932">
    <property type="entry name" value="PPM-type_phosphatase-like_dom"/>
</dbReference>
<dbReference type="InterPro" id="IPR036457">
    <property type="entry name" value="PPM-type-like_dom_sf"/>
</dbReference>
<protein>
    <submittedName>
        <fullName evidence="3">PP2C family protein-serine/threonine phosphatase</fullName>
        <ecNumber evidence="3">3.1.3.16</ecNumber>
    </submittedName>
</protein>
<gene>
    <name evidence="3" type="ORF">ACFP2T_21760</name>
</gene>
<feature type="domain" description="PPM-type phosphatase" evidence="2">
    <location>
        <begin position="173"/>
        <end position="388"/>
    </location>
</feature>
<dbReference type="GO" id="GO:0004722">
    <property type="term" value="F:protein serine/threonine phosphatase activity"/>
    <property type="evidence" value="ECO:0007669"/>
    <property type="project" value="UniProtKB-EC"/>
</dbReference>
<proteinExistence type="predicted"/>
<dbReference type="InterPro" id="IPR052016">
    <property type="entry name" value="Bact_Sigma-Reg"/>
</dbReference>
<dbReference type="EC" id="3.1.3.16" evidence="3"/>
<accession>A0ABW1KB55</accession>
<dbReference type="RefSeq" id="WP_377424558.1">
    <property type="nucleotide sequence ID" value="NZ_JBHSPR010000018.1"/>
</dbReference>